<evidence type="ECO:0000256" key="5">
    <source>
        <dbReference type="ARBA" id="ARBA00023136"/>
    </source>
</evidence>
<dbReference type="InterPro" id="IPR026022">
    <property type="entry name" value="PhoU_dom"/>
</dbReference>
<organism evidence="8 10">
    <name type="scientific">Eisenbergiella massiliensis</name>
    <dbReference type="NCBI Taxonomy" id="1720294"/>
    <lineage>
        <taxon>Bacteria</taxon>
        <taxon>Bacillati</taxon>
        <taxon>Bacillota</taxon>
        <taxon>Clostridia</taxon>
        <taxon>Lachnospirales</taxon>
        <taxon>Lachnospiraceae</taxon>
        <taxon>Eisenbergiella</taxon>
    </lineage>
</organism>
<dbReference type="GeneID" id="97989922"/>
<dbReference type="InterPro" id="IPR004633">
    <property type="entry name" value="NaPi_cotrn-rel/YqeW-like"/>
</dbReference>
<dbReference type="Pfam" id="PF02690">
    <property type="entry name" value="Na_Pi_cotrans"/>
    <property type="match status" value="2"/>
</dbReference>
<dbReference type="NCBIfam" id="TIGR00704">
    <property type="entry name" value="NaPi_cotrn_rel"/>
    <property type="match status" value="1"/>
</dbReference>
<accession>A0A3E3HWZ9</accession>
<evidence type="ECO:0000256" key="4">
    <source>
        <dbReference type="ARBA" id="ARBA00022989"/>
    </source>
</evidence>
<dbReference type="NCBIfam" id="NF037997">
    <property type="entry name" value="Na_Pi_symport"/>
    <property type="match status" value="1"/>
</dbReference>
<evidence type="ECO:0000256" key="3">
    <source>
        <dbReference type="ARBA" id="ARBA00022692"/>
    </source>
</evidence>
<evidence type="ECO:0000313" key="9">
    <source>
        <dbReference type="EMBL" id="RGE69285.1"/>
    </source>
</evidence>
<dbReference type="GO" id="GO:0005436">
    <property type="term" value="F:sodium:phosphate symporter activity"/>
    <property type="evidence" value="ECO:0007669"/>
    <property type="project" value="InterPro"/>
</dbReference>
<keyword evidence="2" id="KW-1003">Cell membrane</keyword>
<dbReference type="InterPro" id="IPR003841">
    <property type="entry name" value="Na/Pi_transpt"/>
</dbReference>
<feature type="transmembrane region" description="Helical" evidence="6">
    <location>
        <begin position="255"/>
        <end position="277"/>
    </location>
</feature>
<dbReference type="GO" id="GO:0044341">
    <property type="term" value="P:sodium-dependent phosphate transport"/>
    <property type="evidence" value="ECO:0007669"/>
    <property type="project" value="InterPro"/>
</dbReference>
<dbReference type="SUPFAM" id="SSF109755">
    <property type="entry name" value="PhoU-like"/>
    <property type="match status" value="1"/>
</dbReference>
<feature type="transmembrane region" description="Helical" evidence="6">
    <location>
        <begin position="6"/>
        <end position="30"/>
    </location>
</feature>
<dbReference type="AlphaFoldDB" id="A0A3E3HWZ9"/>
<dbReference type="Proteomes" id="UP000261166">
    <property type="component" value="Unassembled WGS sequence"/>
</dbReference>
<gene>
    <name evidence="9" type="ORF">DWY69_18220</name>
    <name evidence="8" type="ORF">DXC51_24475</name>
</gene>
<dbReference type="RefSeq" id="WP_025488378.1">
    <property type="nucleotide sequence ID" value="NZ_CALBAU010000309.1"/>
</dbReference>
<dbReference type="Gene3D" id="1.20.58.220">
    <property type="entry name" value="Phosphate transport system protein phou homolog 2, domain 2"/>
    <property type="match status" value="1"/>
</dbReference>
<evidence type="ECO:0000256" key="1">
    <source>
        <dbReference type="ARBA" id="ARBA00004651"/>
    </source>
</evidence>
<dbReference type="InterPro" id="IPR038078">
    <property type="entry name" value="PhoU-like_sf"/>
</dbReference>
<dbReference type="GO" id="GO:0005886">
    <property type="term" value="C:plasma membrane"/>
    <property type="evidence" value="ECO:0007669"/>
    <property type="project" value="UniProtKB-SubCell"/>
</dbReference>
<feature type="domain" description="PhoU" evidence="7">
    <location>
        <begin position="361"/>
        <end position="445"/>
    </location>
</feature>
<feature type="transmembrane region" description="Helical" evidence="6">
    <location>
        <begin position="184"/>
        <end position="206"/>
    </location>
</feature>
<dbReference type="PANTHER" id="PTHR10010">
    <property type="entry name" value="SOLUTE CARRIER FAMILY 34 SODIUM PHOSPHATE , MEMBER 2-RELATED"/>
    <property type="match status" value="1"/>
</dbReference>
<evidence type="ECO:0000313" key="10">
    <source>
        <dbReference type="Proteomes" id="UP000260812"/>
    </source>
</evidence>
<dbReference type="OrthoDB" id="9763003at2"/>
<evidence type="ECO:0000313" key="8">
    <source>
        <dbReference type="EMBL" id="RGE56361.1"/>
    </source>
</evidence>
<feature type="transmembrane region" description="Helical" evidence="6">
    <location>
        <begin position="218"/>
        <end position="243"/>
    </location>
</feature>
<dbReference type="Proteomes" id="UP000260812">
    <property type="component" value="Unassembled WGS sequence"/>
</dbReference>
<reference evidence="8 11" key="1">
    <citation type="submission" date="2018-08" db="EMBL/GenBank/DDBJ databases">
        <title>A genome reference for cultivated species of the human gut microbiota.</title>
        <authorList>
            <person name="Zou Y."/>
            <person name="Xue W."/>
            <person name="Luo G."/>
        </authorList>
    </citation>
    <scope>NUCLEOTIDE SEQUENCE [LARGE SCALE GENOMIC DNA]</scope>
    <source>
        <strain evidence="9 11">AF26-4BH</strain>
        <strain evidence="8">TF05-5AC</strain>
    </source>
</reference>
<keyword evidence="5 6" id="KW-0472">Membrane</keyword>
<comment type="caution">
    <text evidence="8">The sequence shown here is derived from an EMBL/GenBank/DDBJ whole genome shotgun (WGS) entry which is preliminary data.</text>
</comment>
<evidence type="ECO:0000256" key="2">
    <source>
        <dbReference type="ARBA" id="ARBA00022475"/>
    </source>
</evidence>
<evidence type="ECO:0000259" key="7">
    <source>
        <dbReference type="Pfam" id="PF01895"/>
    </source>
</evidence>
<dbReference type="PANTHER" id="PTHR10010:SF46">
    <property type="entry name" value="SODIUM-DEPENDENT PHOSPHATE TRANSPORT PROTEIN 2B"/>
    <property type="match status" value="1"/>
</dbReference>
<feature type="domain" description="PhoU" evidence="7">
    <location>
        <begin position="474"/>
        <end position="548"/>
    </location>
</feature>
<keyword evidence="3 6" id="KW-0812">Transmembrane</keyword>
<proteinExistence type="predicted"/>
<keyword evidence="10" id="KW-1185">Reference proteome</keyword>
<feature type="transmembrane region" description="Helical" evidence="6">
    <location>
        <begin position="50"/>
        <end position="78"/>
    </location>
</feature>
<evidence type="ECO:0000256" key="6">
    <source>
        <dbReference type="SAM" id="Phobius"/>
    </source>
</evidence>
<evidence type="ECO:0000313" key="11">
    <source>
        <dbReference type="Proteomes" id="UP000261166"/>
    </source>
</evidence>
<dbReference type="EMBL" id="QVLU01000017">
    <property type="protein sequence ID" value="RGE69285.1"/>
    <property type="molecule type" value="Genomic_DNA"/>
</dbReference>
<comment type="subcellular location">
    <subcellularLocation>
        <location evidence="1">Cell membrane</location>
        <topology evidence="1">Multi-pass membrane protein</topology>
    </subcellularLocation>
</comment>
<feature type="transmembrane region" description="Helical" evidence="6">
    <location>
        <begin position="118"/>
        <end position="136"/>
    </location>
</feature>
<feature type="transmembrane region" description="Helical" evidence="6">
    <location>
        <begin position="84"/>
        <end position="106"/>
    </location>
</feature>
<name>A0A3E3HWZ9_9FIRM</name>
<dbReference type="EMBL" id="QVLV01000026">
    <property type="protein sequence ID" value="RGE56361.1"/>
    <property type="molecule type" value="Genomic_DNA"/>
</dbReference>
<sequence length="563" mass="61067">MSINDVGMLFSFIGGLGMFLYGMNIMADGLQKSAGGKMQKLMGFLTKNRLMAILVGAGVTAIIQSSSATTVMVVGFVNAGMLELAQAVGVIMGANIGTTITAWIVSMSEWGSVMKPEFFAPLLLGIGAFLVLFTKSEKKKKIGEILVGFSILFIGLSFMSDAIKPYREAPIFAQAFAVLGRNPVLAVLAGAVVTAIIQSSSASVGILQTLALNGVVNWQSAVFITLGQNIGTCVTALISSAGAGKNAKRASVIHLLFNVIGAVVFGIIMFILFRFNAAWGAAAINSVEISVFHTIFNVLNTLMLIPFANKLVKLSTYIIRDDKEAEIAEITPAGEMRRHLDERILENPAFAMDTVMGEVNVMGQSALENLKAALEGVETGNKELIRSVFDKEKIINEMEKVLTSFLVRVDNLSLTEGQHKVVKNLFYTISDLERVGDHAENIAELAENMRKDEISFSKKGFKDLKLISSETILALESALKARELSSTQDAIQEADYERNVDKLEDELREKHIQRLSKGKCEPESGVVFLDLISNLERIADHATNIAGYVVSESRKPLPALDEE</sequence>
<protein>
    <submittedName>
        <fullName evidence="8">Na/Pi cotransporter family protein</fullName>
    </submittedName>
</protein>
<keyword evidence="4 6" id="KW-1133">Transmembrane helix</keyword>
<dbReference type="Pfam" id="PF01895">
    <property type="entry name" value="PhoU"/>
    <property type="match status" value="2"/>
</dbReference>